<reference evidence="2" key="2">
    <citation type="journal article" date="2021" name="PeerJ">
        <title>Extensive microbial diversity within the chicken gut microbiome revealed by metagenomics and culture.</title>
        <authorList>
            <person name="Gilroy R."/>
            <person name="Ravi A."/>
            <person name="Getino M."/>
            <person name="Pursley I."/>
            <person name="Horton D.L."/>
            <person name="Alikhan N.F."/>
            <person name="Baker D."/>
            <person name="Gharbi K."/>
            <person name="Hall N."/>
            <person name="Watson M."/>
            <person name="Adriaenssens E.M."/>
            <person name="Foster-Nyarko E."/>
            <person name="Jarju S."/>
            <person name="Secka A."/>
            <person name="Antonio M."/>
            <person name="Oren A."/>
            <person name="Chaudhuri R.R."/>
            <person name="La Ragione R."/>
            <person name="Hildebrand F."/>
            <person name="Pallen M.J."/>
        </authorList>
    </citation>
    <scope>NUCLEOTIDE SEQUENCE</scope>
    <source>
        <strain evidence="2">F1-3629</strain>
    </source>
</reference>
<dbReference type="EMBL" id="JADIMJ010000047">
    <property type="protein sequence ID" value="MBO8453717.1"/>
    <property type="molecule type" value="Genomic_DNA"/>
</dbReference>
<evidence type="ECO:0000313" key="3">
    <source>
        <dbReference type="Proteomes" id="UP000771749"/>
    </source>
</evidence>
<dbReference type="InterPro" id="IPR036249">
    <property type="entry name" value="Thioredoxin-like_sf"/>
</dbReference>
<protein>
    <submittedName>
        <fullName evidence="2">Omp28-related outer membrane protein</fullName>
    </submittedName>
</protein>
<reference evidence="2" key="1">
    <citation type="submission" date="2020-10" db="EMBL/GenBank/DDBJ databases">
        <authorList>
            <person name="Gilroy R."/>
        </authorList>
    </citation>
    <scope>NUCLEOTIDE SEQUENCE</scope>
    <source>
        <strain evidence="2">F1-3629</strain>
    </source>
</reference>
<proteinExistence type="predicted"/>
<feature type="signal peptide" evidence="1">
    <location>
        <begin position="1"/>
        <end position="21"/>
    </location>
</feature>
<sequence>MKLTEYLVLLCAGFAAFTACSLTGEDPNGPVVPGPGPGTSDGDLVLKVSPQVIQANGTDEALITVYQDGVAVTEGVQLYDGNNSPIDLPDMKFTTTEAGTYSFWASLGTKNTDVVKVTAIDFPVPDLPEDPEPDNASFSRKVLLTQFTGTGCGFCPGMITTLRNIMSDEACSSKFLLAAAHTYNGNDPAYLNPEYQLDQAMGVSNYPYIVADMYLGFNNYNSPAALEMVIDQAYSYAEAKAGIAVSSSLDGNTLVVRAQVKAAETSEYRIGAWLLEDGIKGDQANNRPNTWTGDFNTHDNCIRIADSKVNNIDFTGYTLGTIAAGQTAEHAFVMTLDEEWVKENCHLILFVTVPDRERNAYVVNNAVACSISGDAPYQYEKAFD</sequence>
<dbReference type="Pfam" id="PF11551">
    <property type="entry name" value="Omp28"/>
    <property type="match status" value="1"/>
</dbReference>
<evidence type="ECO:0000256" key="1">
    <source>
        <dbReference type="SAM" id="SignalP"/>
    </source>
</evidence>
<dbReference type="PROSITE" id="PS51257">
    <property type="entry name" value="PROKAR_LIPOPROTEIN"/>
    <property type="match status" value="1"/>
</dbReference>
<dbReference type="AlphaFoldDB" id="A0A940DM96"/>
<dbReference type="InterPro" id="IPR021615">
    <property type="entry name" value="Omp28"/>
</dbReference>
<accession>A0A940DM96</accession>
<evidence type="ECO:0000313" key="2">
    <source>
        <dbReference type="EMBL" id="MBO8453717.1"/>
    </source>
</evidence>
<dbReference type="Proteomes" id="UP000771749">
    <property type="component" value="Unassembled WGS sequence"/>
</dbReference>
<feature type="chain" id="PRO_5037404655" evidence="1">
    <location>
        <begin position="22"/>
        <end position="384"/>
    </location>
</feature>
<dbReference type="SUPFAM" id="SSF52833">
    <property type="entry name" value="Thioredoxin-like"/>
    <property type="match status" value="1"/>
</dbReference>
<name>A0A940DM96_9BACT</name>
<organism evidence="2 3">
    <name type="scientific">Candidatus Cryptobacteroides gallistercoris</name>
    <dbReference type="NCBI Taxonomy" id="2840765"/>
    <lineage>
        <taxon>Bacteria</taxon>
        <taxon>Pseudomonadati</taxon>
        <taxon>Bacteroidota</taxon>
        <taxon>Bacteroidia</taxon>
        <taxon>Bacteroidales</taxon>
        <taxon>Candidatus Cryptobacteroides</taxon>
    </lineage>
</organism>
<gene>
    <name evidence="2" type="ORF">IAC07_03205</name>
</gene>
<keyword evidence="1" id="KW-0732">Signal</keyword>
<dbReference type="Gene3D" id="2.60.40.10">
    <property type="entry name" value="Immunoglobulins"/>
    <property type="match status" value="1"/>
</dbReference>
<dbReference type="InterPro" id="IPR013783">
    <property type="entry name" value="Ig-like_fold"/>
</dbReference>
<comment type="caution">
    <text evidence="2">The sequence shown here is derived from an EMBL/GenBank/DDBJ whole genome shotgun (WGS) entry which is preliminary data.</text>
</comment>